<dbReference type="SUPFAM" id="SSF54909">
    <property type="entry name" value="Dimeric alpha+beta barrel"/>
    <property type="match status" value="2"/>
</dbReference>
<dbReference type="InterPro" id="IPR007138">
    <property type="entry name" value="ABM_dom"/>
</dbReference>
<accession>P74237</accession>
<sequence length="314" mass="36864">MDKYSNPENKECVNTVLFAELVAPEDEPKYLADQRQLILSAQQQIGFINADFLAPIPETRTEWLTIIQFAQEKNLNHYLNSEEFKILLSHKSYVQLSKRQFLSNFTQKASMLITTTLKPENEANWLEWNDKINKTMRKFPGFIESDIRPSIIEQKANNKTWIVNFQFDNLDNLNHWLNSPEREVLIEEGSSFYEESVVSQFPSGFSSWFDVAGKPTTLAQWKMPLIVEMGLYPMVLIQTKFLGFLNIFPLPVVLLINTLCSCILLQYFVIPVIQKMMRFWLYPQKYYKEKIDFWGSVIVALYLLFICRVMVFVF</sequence>
<dbReference type="PhylomeDB" id="P74237"/>
<dbReference type="PROSITE" id="PS51725">
    <property type="entry name" value="ABM"/>
    <property type="match status" value="1"/>
</dbReference>
<dbReference type="PaxDb" id="1148-1653417"/>
<reference evidence="3 4" key="1">
    <citation type="journal article" date="1995" name="DNA Res.">
        <title>Sequence analysis of the genome of the unicellular cyanobacterium Synechocystis sp. strain PCC6803. I. Sequence features in the 1 Mb region from map positions 64% to 92% of the genome.</title>
        <authorList>
            <person name="Kaneko T."/>
            <person name="Tanaka A."/>
            <person name="Sato S."/>
            <person name="Kotani H."/>
            <person name="Sazuka T."/>
            <person name="Miyajima N."/>
            <person name="Sugiura M."/>
            <person name="Tabata S."/>
        </authorList>
    </citation>
    <scope>NUCLEOTIDE SEQUENCE [LARGE SCALE GENOMIC DNA]</scope>
    <source>
        <strain evidence="4">ATCC 27184 / PCC 6803 / Kazusa</strain>
    </source>
</reference>
<dbReference type="AlphaFoldDB" id="P74237"/>
<dbReference type="Gene3D" id="3.30.70.100">
    <property type="match status" value="1"/>
</dbReference>
<evidence type="ECO:0000256" key="1">
    <source>
        <dbReference type="SAM" id="Phobius"/>
    </source>
</evidence>
<keyword evidence="1" id="KW-0472">Membrane</keyword>
<feature type="domain" description="ABM" evidence="2">
    <location>
        <begin position="109"/>
        <end position="201"/>
    </location>
</feature>
<dbReference type="InParanoid" id="P74237"/>
<feature type="transmembrane region" description="Helical" evidence="1">
    <location>
        <begin position="254"/>
        <end position="273"/>
    </location>
</feature>
<reference evidence="3 4" key="2">
    <citation type="journal article" date="1996" name="DNA Res.">
        <title>Sequence analysis of the genome of the unicellular cyanobacterium Synechocystis sp. strain PCC6803. II. Sequence determination of the entire genome and assignment of potential protein-coding regions.</title>
        <authorList>
            <person name="Kaneko T."/>
            <person name="Sato S."/>
            <person name="Kotani H."/>
            <person name="Tanaka A."/>
            <person name="Asamizu E."/>
            <person name="Nakamura Y."/>
            <person name="Miyajima N."/>
            <person name="Hirosawa M."/>
            <person name="Sugiura M."/>
            <person name="Sasamoto S."/>
            <person name="Kimura T."/>
            <person name="Hosouchi T."/>
            <person name="Matsuno A."/>
            <person name="Muraki A."/>
            <person name="Nakazaki N."/>
            <person name="Naruo K."/>
            <person name="Okumura S."/>
            <person name="Shimpo S."/>
            <person name="Takeuchi C."/>
            <person name="Wada T."/>
            <person name="Watanabe A."/>
            <person name="Yamada M."/>
            <person name="Yasuda M."/>
            <person name="Tabata S."/>
        </authorList>
    </citation>
    <scope>NUCLEOTIDE SEQUENCE [LARGE SCALE GENOMIC DNA]</scope>
    <source>
        <strain evidence="4">ATCC 27184 / PCC 6803 / Kazusa</strain>
    </source>
</reference>
<dbReference type="EnsemblBacteria" id="BAA18331">
    <property type="protein sequence ID" value="BAA18331"/>
    <property type="gene ID" value="BAA18331"/>
</dbReference>
<feature type="transmembrane region" description="Helical" evidence="1">
    <location>
        <begin position="293"/>
        <end position="313"/>
    </location>
</feature>
<dbReference type="PIR" id="S75872">
    <property type="entry name" value="S75872"/>
</dbReference>
<dbReference type="STRING" id="1148.gene:10499207"/>
<keyword evidence="1" id="KW-0812">Transmembrane</keyword>
<dbReference type="KEGG" id="syn:slr1162"/>
<protein>
    <submittedName>
        <fullName evidence="3">Slr1162 protein</fullName>
    </submittedName>
</protein>
<dbReference type="EMBL" id="BA000022">
    <property type="protein sequence ID" value="BAA18331.1"/>
    <property type="molecule type" value="Genomic_DNA"/>
</dbReference>
<evidence type="ECO:0000313" key="4">
    <source>
        <dbReference type="Proteomes" id="UP000001425"/>
    </source>
</evidence>
<dbReference type="PANTHER" id="PTHR40057">
    <property type="entry name" value="SLR1162 PROTEIN"/>
    <property type="match status" value="1"/>
</dbReference>
<dbReference type="Proteomes" id="UP000001425">
    <property type="component" value="Chromosome"/>
</dbReference>
<name>P74237_SYNY3</name>
<evidence type="ECO:0000259" key="2">
    <source>
        <dbReference type="PROSITE" id="PS51725"/>
    </source>
</evidence>
<keyword evidence="1" id="KW-1133">Transmembrane helix</keyword>
<keyword evidence="4" id="KW-1185">Reference proteome</keyword>
<evidence type="ECO:0000313" key="3">
    <source>
        <dbReference type="EMBL" id="BAA18331.1"/>
    </source>
</evidence>
<dbReference type="InterPro" id="IPR011008">
    <property type="entry name" value="Dimeric_a/b-barrel"/>
</dbReference>
<gene>
    <name evidence="3" type="ordered locus">slr1162</name>
</gene>
<organism evidence="3 4">
    <name type="scientific">Synechocystis sp. (strain ATCC 27184 / PCC 6803 / Kazusa)</name>
    <dbReference type="NCBI Taxonomy" id="1111708"/>
    <lineage>
        <taxon>Bacteria</taxon>
        <taxon>Bacillati</taxon>
        <taxon>Cyanobacteriota</taxon>
        <taxon>Cyanophyceae</taxon>
        <taxon>Synechococcales</taxon>
        <taxon>Merismopediaceae</taxon>
        <taxon>Synechocystis</taxon>
    </lineage>
</organism>
<dbReference type="InterPro" id="IPR038762">
    <property type="entry name" value="ABM_predict"/>
</dbReference>
<dbReference type="PANTHER" id="PTHR40057:SF1">
    <property type="entry name" value="SLR1162 PROTEIN"/>
    <property type="match status" value="1"/>
</dbReference>
<dbReference type="eggNOG" id="COG3224">
    <property type="taxonomic scope" value="Bacteria"/>
</dbReference>
<proteinExistence type="predicted"/>